<evidence type="ECO:0000313" key="19">
    <source>
        <dbReference type="Proteomes" id="UP000092528"/>
    </source>
</evidence>
<dbReference type="GO" id="GO:0005524">
    <property type="term" value="F:ATP binding"/>
    <property type="evidence" value="ECO:0007669"/>
    <property type="project" value="UniProtKB-KW"/>
</dbReference>
<dbReference type="SUPFAM" id="SSF55785">
    <property type="entry name" value="PYP-like sensor domain (PAS domain)"/>
    <property type="match status" value="1"/>
</dbReference>
<dbReference type="SMART" id="SM00388">
    <property type="entry name" value="HisKA"/>
    <property type="match status" value="1"/>
</dbReference>
<dbReference type="Pfam" id="PF02518">
    <property type="entry name" value="HATPase_c"/>
    <property type="match status" value="1"/>
</dbReference>
<dbReference type="PROSITE" id="PS50885">
    <property type="entry name" value="HAMP"/>
    <property type="match status" value="1"/>
</dbReference>
<dbReference type="STRING" id="45658.VSVS12_00710"/>
<dbReference type="PANTHER" id="PTHR43047">
    <property type="entry name" value="TWO-COMPONENT HISTIDINE PROTEIN KINASE"/>
    <property type="match status" value="1"/>
</dbReference>
<dbReference type="FunFam" id="3.40.50.2300:FF:000121">
    <property type="entry name" value="Sensor histidine kinase RcsC"/>
    <property type="match status" value="1"/>
</dbReference>
<feature type="domain" description="Response regulatory" evidence="15">
    <location>
        <begin position="729"/>
        <end position="845"/>
    </location>
</feature>
<feature type="domain" description="HAMP" evidence="17">
    <location>
        <begin position="384"/>
        <end position="436"/>
    </location>
</feature>
<evidence type="ECO:0000256" key="6">
    <source>
        <dbReference type="ARBA" id="ARBA00022741"/>
    </source>
</evidence>
<dbReference type="PROSITE" id="PS50112">
    <property type="entry name" value="PAS"/>
    <property type="match status" value="1"/>
</dbReference>
<evidence type="ECO:0000256" key="7">
    <source>
        <dbReference type="ARBA" id="ARBA00022777"/>
    </source>
</evidence>
<feature type="transmembrane region" description="Helical" evidence="13">
    <location>
        <begin position="363"/>
        <end position="382"/>
    </location>
</feature>
<feature type="domain" description="PAS" evidence="16">
    <location>
        <begin position="877"/>
        <end position="919"/>
    </location>
</feature>
<feature type="coiled-coil region" evidence="12">
    <location>
        <begin position="428"/>
        <end position="462"/>
    </location>
</feature>
<evidence type="ECO:0000259" key="14">
    <source>
        <dbReference type="PROSITE" id="PS50109"/>
    </source>
</evidence>
<dbReference type="SMART" id="SM00091">
    <property type="entry name" value="PAS"/>
    <property type="match status" value="1"/>
</dbReference>
<dbReference type="InterPro" id="IPR035965">
    <property type="entry name" value="PAS-like_dom_sf"/>
</dbReference>
<evidence type="ECO:0000313" key="18">
    <source>
        <dbReference type="EMBL" id="ANU37382.1"/>
    </source>
</evidence>
<proteinExistence type="predicted"/>
<dbReference type="CDD" id="cd18774">
    <property type="entry name" value="PDC2_HK_sensor"/>
    <property type="match status" value="1"/>
</dbReference>
<dbReference type="Gene3D" id="3.30.565.10">
    <property type="entry name" value="Histidine kinase-like ATPase, C-terminal domain"/>
    <property type="match status" value="1"/>
</dbReference>
<dbReference type="SMART" id="SM00448">
    <property type="entry name" value="REC"/>
    <property type="match status" value="1"/>
</dbReference>
<dbReference type="InterPro" id="IPR000014">
    <property type="entry name" value="PAS"/>
</dbReference>
<dbReference type="SMART" id="SM00304">
    <property type="entry name" value="HAMP"/>
    <property type="match status" value="1"/>
</dbReference>
<dbReference type="GO" id="GO:0005886">
    <property type="term" value="C:plasma membrane"/>
    <property type="evidence" value="ECO:0007669"/>
    <property type="project" value="TreeGrafter"/>
</dbReference>
<evidence type="ECO:0000259" key="16">
    <source>
        <dbReference type="PROSITE" id="PS50112"/>
    </source>
</evidence>
<dbReference type="GO" id="GO:0000155">
    <property type="term" value="F:phosphorelay sensor kinase activity"/>
    <property type="evidence" value="ECO:0007669"/>
    <property type="project" value="InterPro"/>
</dbReference>
<dbReference type="Gene3D" id="3.40.50.2300">
    <property type="match status" value="1"/>
</dbReference>
<comment type="catalytic activity">
    <reaction evidence="1">
        <text>ATP + protein L-histidine = ADP + protein N-phospho-L-histidine.</text>
        <dbReference type="EC" id="2.7.13.3"/>
    </reaction>
</comment>
<dbReference type="CDD" id="cd16922">
    <property type="entry name" value="HATPase_EvgS-ArcB-TorS-like"/>
    <property type="match status" value="1"/>
</dbReference>
<dbReference type="Pfam" id="PF13188">
    <property type="entry name" value="PAS_8"/>
    <property type="match status" value="1"/>
</dbReference>
<dbReference type="SUPFAM" id="SSF52172">
    <property type="entry name" value="CheY-like"/>
    <property type="match status" value="1"/>
</dbReference>
<dbReference type="CDD" id="cd06225">
    <property type="entry name" value="HAMP"/>
    <property type="match status" value="1"/>
</dbReference>
<evidence type="ECO:0000256" key="4">
    <source>
        <dbReference type="ARBA" id="ARBA00022553"/>
    </source>
</evidence>
<dbReference type="InterPro" id="IPR004358">
    <property type="entry name" value="Sig_transdc_His_kin-like_C"/>
</dbReference>
<keyword evidence="4 11" id="KW-0597">Phosphoprotein</keyword>
<evidence type="ECO:0000256" key="2">
    <source>
        <dbReference type="ARBA" id="ARBA00004370"/>
    </source>
</evidence>
<sequence length="1134" mass="128279">MESHPLIMFKLYRKQRFKRLQNTLMLAFLALSITPLTVIALFFLNSHSQDLQEQSTSHLLSVRDSKHQQIVDYLDARESEVMGFVRSELAYASGGRFYGLVNAFQSLGLDINQARDYAQQRYIQGSGNQIKTSILPQSDIYNGTERYRLLHTRYHRAYLELLKRSDFDDILLVDINGNVTYSIYKNDNFGTNLISGKYKDDNLGLAFQKLKKNVTSVRKTNEDYTPVFFSDFETHHGKSYAWIGAPIIQQGYLHSYAMFRLPNNSLTKLMADNNNIWSIKTLLVGEDHKPRTLAYSQEEVDNSLTIIDRAFNNPASVGTFTNALGEEIIAAYSHIQTKGIDWALVVEVAEKEAFARVQQLERLFVFAMLFAIIVVVIASHYLSNFITLPLLKLTWSAEKASAGDLNAEINTQRKDEIGRLAIAFDRMQRSIRDKIQLIREQNEELEDNLTIIQKKNDELQLANKLKDEFLATTSHELRTPLHGMIGIAEALISGASGPITADHKYQLDIIISSGQRLTTLVDDLLDYHKMRYGNLDIETCGVDLSSATRLVLELSSHLLGNKQIRIINQVAAEPVWVAADPQRLEQVLYNLVGNAIKYTREGKIVISATVVDDKIRVQVVDTGQGIPADQIEHIFEPLIQASDDASRYRQGAGLGLSISRQLVELMDGSLYVSSQPMVGTTFSFTLPIATEAQIAQASHNDSIHFKVPESYELEETSISSLPENPDGQLLLVVDDEPVNLRVLDSFLRIAGYRVRTAKDGFEALQQIEQERPELVLLDVMMPGLSGYQVCETIRENYSQSELPVIMLTALNQPDDRIRGFNSGANDYLSKPFNKQELAARILVHLSASQAELRKAENHRLQQELKQRAAVEASLLETQGRLLEQLESAPEAIICIRDDGRIRFANEAAARLFKRSTEQLKRSNADEILGPKFLDVEQEHYCGKVDIYVEDTRQHLDADILRLPLESGLKSMYIFDNGGGANAVRIHNLETAIEALSSYAFDGDKGKLQELKELGGEFTRLADRVTGEHKSKQEVMREVLVDAMTTAINYWENSSGQTKFAFAEQSGLWRVYLDRSTLQTRTLDKYLRIETLPKTPRWRTVLSSLEYILDNSHEMNAERALIEELRDKLQHLLTS</sequence>
<dbReference type="Gene3D" id="6.10.340.10">
    <property type="match status" value="1"/>
</dbReference>
<feature type="domain" description="Histidine kinase" evidence="14">
    <location>
        <begin position="472"/>
        <end position="690"/>
    </location>
</feature>
<keyword evidence="12" id="KW-0175">Coiled coil</keyword>
<dbReference type="EMBL" id="CP016414">
    <property type="protein sequence ID" value="ANU37382.1"/>
    <property type="molecule type" value="Genomic_DNA"/>
</dbReference>
<dbReference type="Gene3D" id="3.30.450.20">
    <property type="entry name" value="PAS domain"/>
    <property type="match status" value="1"/>
</dbReference>
<gene>
    <name evidence="18" type="ORF">VSVS05_02287</name>
</gene>
<evidence type="ECO:0000256" key="5">
    <source>
        <dbReference type="ARBA" id="ARBA00022679"/>
    </source>
</evidence>
<comment type="subcellular location">
    <subcellularLocation>
        <location evidence="2">Membrane</location>
    </subcellularLocation>
</comment>
<organism evidence="18 19">
    <name type="scientific">Vibrio scophthalmi</name>
    <dbReference type="NCBI Taxonomy" id="45658"/>
    <lineage>
        <taxon>Bacteria</taxon>
        <taxon>Pseudomonadati</taxon>
        <taxon>Pseudomonadota</taxon>
        <taxon>Gammaproteobacteria</taxon>
        <taxon>Vibrionales</taxon>
        <taxon>Vibrionaceae</taxon>
        <taxon>Vibrio</taxon>
    </lineage>
</organism>
<dbReference type="InterPro" id="IPR003661">
    <property type="entry name" value="HisK_dim/P_dom"/>
</dbReference>
<dbReference type="PROSITE" id="PS50110">
    <property type="entry name" value="RESPONSE_REGULATORY"/>
    <property type="match status" value="1"/>
</dbReference>
<dbReference type="InterPro" id="IPR036890">
    <property type="entry name" value="HATPase_C_sf"/>
</dbReference>
<evidence type="ECO:0000256" key="12">
    <source>
        <dbReference type="SAM" id="Coils"/>
    </source>
</evidence>
<reference evidence="18 19" key="1">
    <citation type="submission" date="2016-07" db="EMBL/GenBank/DDBJ databases">
        <title>Genome sequencing of Vibrio scophthalmi strain VS-05, an isolated from Paralichthys olivaceus.</title>
        <authorList>
            <person name="Han H.-J."/>
        </authorList>
    </citation>
    <scope>NUCLEOTIDE SEQUENCE [LARGE SCALE GENOMIC DNA]</scope>
    <source>
        <strain evidence="18 19">VS-05</strain>
    </source>
</reference>
<dbReference type="InterPro" id="IPR036097">
    <property type="entry name" value="HisK_dim/P_sf"/>
</dbReference>
<dbReference type="InterPro" id="IPR003594">
    <property type="entry name" value="HATPase_dom"/>
</dbReference>
<dbReference type="EC" id="2.7.13.3" evidence="3"/>
<dbReference type="Proteomes" id="UP000092528">
    <property type="component" value="Chromosome 1"/>
</dbReference>
<accession>A0A1C7FBV8</accession>
<evidence type="ECO:0000256" key="1">
    <source>
        <dbReference type="ARBA" id="ARBA00000085"/>
    </source>
</evidence>
<dbReference type="SMART" id="SM00387">
    <property type="entry name" value="HATPase_c"/>
    <property type="match status" value="1"/>
</dbReference>
<keyword evidence="5 18" id="KW-0808">Transferase</keyword>
<dbReference type="SUPFAM" id="SSF55874">
    <property type="entry name" value="ATPase domain of HSP90 chaperone/DNA topoisomerase II/histidine kinase"/>
    <property type="match status" value="1"/>
</dbReference>
<keyword evidence="13" id="KW-1133">Transmembrane helix</keyword>
<dbReference type="CDD" id="cd00130">
    <property type="entry name" value="PAS"/>
    <property type="match status" value="1"/>
</dbReference>
<keyword evidence="19" id="KW-1185">Reference proteome</keyword>
<dbReference type="SUPFAM" id="SSF158472">
    <property type="entry name" value="HAMP domain-like"/>
    <property type="match status" value="1"/>
</dbReference>
<dbReference type="GO" id="GO:0009927">
    <property type="term" value="F:histidine phosphotransfer kinase activity"/>
    <property type="evidence" value="ECO:0007669"/>
    <property type="project" value="TreeGrafter"/>
</dbReference>
<evidence type="ECO:0000259" key="17">
    <source>
        <dbReference type="PROSITE" id="PS50885"/>
    </source>
</evidence>
<dbReference type="Pfam" id="PF00072">
    <property type="entry name" value="Response_reg"/>
    <property type="match status" value="1"/>
</dbReference>
<keyword evidence="9" id="KW-0067">ATP-binding</keyword>
<dbReference type="PRINTS" id="PR00344">
    <property type="entry name" value="BCTRLSENSOR"/>
</dbReference>
<dbReference type="InterPro" id="IPR011006">
    <property type="entry name" value="CheY-like_superfamily"/>
</dbReference>
<dbReference type="PANTHER" id="PTHR43047:SF72">
    <property type="entry name" value="OSMOSENSING HISTIDINE PROTEIN KINASE SLN1"/>
    <property type="match status" value="1"/>
</dbReference>
<keyword evidence="6" id="KW-0547">Nucleotide-binding</keyword>
<dbReference type="PROSITE" id="PS50109">
    <property type="entry name" value="HIS_KIN"/>
    <property type="match status" value="1"/>
</dbReference>
<evidence type="ECO:0000259" key="15">
    <source>
        <dbReference type="PROSITE" id="PS50110"/>
    </source>
</evidence>
<dbReference type="InterPro" id="IPR003660">
    <property type="entry name" value="HAMP_dom"/>
</dbReference>
<protein>
    <recommendedName>
        <fullName evidence="3">histidine kinase</fullName>
        <ecNumber evidence="3">2.7.13.3</ecNumber>
    </recommendedName>
</protein>
<evidence type="ECO:0000256" key="8">
    <source>
        <dbReference type="ARBA" id="ARBA00022801"/>
    </source>
</evidence>
<dbReference type="Gene3D" id="1.10.287.130">
    <property type="match status" value="1"/>
</dbReference>
<evidence type="ECO:0000256" key="9">
    <source>
        <dbReference type="ARBA" id="ARBA00022840"/>
    </source>
</evidence>
<dbReference type="SUPFAM" id="SSF47384">
    <property type="entry name" value="Homodimeric domain of signal transducing histidine kinase"/>
    <property type="match status" value="1"/>
</dbReference>
<keyword evidence="13" id="KW-0472">Membrane</keyword>
<evidence type="ECO:0000256" key="3">
    <source>
        <dbReference type="ARBA" id="ARBA00012438"/>
    </source>
</evidence>
<dbReference type="Pfam" id="PF00672">
    <property type="entry name" value="HAMP"/>
    <property type="match status" value="1"/>
</dbReference>
<dbReference type="InterPro" id="IPR005467">
    <property type="entry name" value="His_kinase_dom"/>
</dbReference>
<keyword evidence="7" id="KW-0418">Kinase</keyword>
<dbReference type="CDD" id="cd17538">
    <property type="entry name" value="REC_D1_PleD-like"/>
    <property type="match status" value="1"/>
</dbReference>
<dbReference type="FunFam" id="3.30.565.10:FF:000006">
    <property type="entry name" value="Sensor histidine kinase WalK"/>
    <property type="match status" value="1"/>
</dbReference>
<keyword evidence="13" id="KW-0812">Transmembrane</keyword>
<dbReference type="AlphaFoldDB" id="A0A1C7FBV8"/>
<feature type="modified residue" description="4-aspartylphosphate" evidence="11">
    <location>
        <position position="778"/>
    </location>
</feature>
<dbReference type="CDD" id="cd00082">
    <property type="entry name" value="HisKA"/>
    <property type="match status" value="1"/>
</dbReference>
<name>A0A1C7FBV8_9VIBR</name>
<dbReference type="CDD" id="cd22890">
    <property type="entry name" value="ChiS-DBD"/>
    <property type="match status" value="1"/>
</dbReference>
<keyword evidence="10" id="KW-0902">Two-component regulatory system</keyword>
<evidence type="ECO:0000256" key="13">
    <source>
        <dbReference type="SAM" id="Phobius"/>
    </source>
</evidence>
<evidence type="ECO:0000256" key="10">
    <source>
        <dbReference type="ARBA" id="ARBA00023012"/>
    </source>
</evidence>
<dbReference type="PATRIC" id="fig|45658.7.peg.2257"/>
<dbReference type="GO" id="GO:0016787">
    <property type="term" value="F:hydrolase activity"/>
    <property type="evidence" value="ECO:0007669"/>
    <property type="project" value="UniProtKB-KW"/>
</dbReference>
<dbReference type="Pfam" id="PF00512">
    <property type="entry name" value="HisKA"/>
    <property type="match status" value="1"/>
</dbReference>
<dbReference type="InterPro" id="IPR001789">
    <property type="entry name" value="Sig_transdc_resp-reg_receiver"/>
</dbReference>
<keyword evidence="8" id="KW-0378">Hydrolase</keyword>
<evidence type="ECO:0000256" key="11">
    <source>
        <dbReference type="PROSITE-ProRule" id="PRU00169"/>
    </source>
</evidence>